<protein>
    <submittedName>
        <fullName evidence="1">Uncharacterized protein</fullName>
    </submittedName>
</protein>
<comment type="caution">
    <text evidence="1">The sequence shown here is derived from an EMBL/GenBank/DDBJ whole genome shotgun (WGS) entry which is preliminary data.</text>
</comment>
<name>A0ACC2P294_9HYME</name>
<keyword evidence="2" id="KW-1185">Reference proteome</keyword>
<gene>
    <name evidence="1" type="ORF">QAD02_013328</name>
</gene>
<sequence>MAHQHIVYRYQEAWNDIEELRGRIAPIENGTETQCLICRTDTGIDIGNNGNQVEQRMEVDHDADIDGAVIVGQDQGPAEMEIANAAAESRALPPEANQNDADMDIQDELRVIGEFLIYI</sequence>
<evidence type="ECO:0000313" key="2">
    <source>
        <dbReference type="Proteomes" id="UP001239111"/>
    </source>
</evidence>
<reference evidence="1" key="1">
    <citation type="submission" date="2023-04" db="EMBL/GenBank/DDBJ databases">
        <title>A chromosome-level genome assembly of the parasitoid wasp Eretmocerus hayati.</title>
        <authorList>
            <person name="Zhong Y."/>
            <person name="Liu S."/>
            <person name="Liu Y."/>
        </authorList>
    </citation>
    <scope>NUCLEOTIDE SEQUENCE</scope>
    <source>
        <strain evidence="1">ZJU_SS_LIU_2023</strain>
    </source>
</reference>
<dbReference type="Proteomes" id="UP001239111">
    <property type="component" value="Chromosome 2"/>
</dbReference>
<dbReference type="EMBL" id="CM056742">
    <property type="protein sequence ID" value="KAJ8677541.1"/>
    <property type="molecule type" value="Genomic_DNA"/>
</dbReference>
<accession>A0ACC2P294</accession>
<proteinExistence type="predicted"/>
<evidence type="ECO:0000313" key="1">
    <source>
        <dbReference type="EMBL" id="KAJ8677541.1"/>
    </source>
</evidence>
<organism evidence="1 2">
    <name type="scientific">Eretmocerus hayati</name>
    <dbReference type="NCBI Taxonomy" id="131215"/>
    <lineage>
        <taxon>Eukaryota</taxon>
        <taxon>Metazoa</taxon>
        <taxon>Ecdysozoa</taxon>
        <taxon>Arthropoda</taxon>
        <taxon>Hexapoda</taxon>
        <taxon>Insecta</taxon>
        <taxon>Pterygota</taxon>
        <taxon>Neoptera</taxon>
        <taxon>Endopterygota</taxon>
        <taxon>Hymenoptera</taxon>
        <taxon>Apocrita</taxon>
        <taxon>Proctotrupomorpha</taxon>
        <taxon>Chalcidoidea</taxon>
        <taxon>Aphelinidae</taxon>
        <taxon>Aphelininae</taxon>
        <taxon>Eretmocerus</taxon>
    </lineage>
</organism>